<dbReference type="Pfam" id="PF00107">
    <property type="entry name" value="ADH_zinc_N"/>
    <property type="match status" value="1"/>
</dbReference>
<proteinExistence type="predicted"/>
<name>A0A1J7CEE6_FLAJO</name>
<dbReference type="GO" id="GO:0070402">
    <property type="term" value="F:NADPH binding"/>
    <property type="evidence" value="ECO:0007669"/>
    <property type="project" value="TreeGrafter"/>
</dbReference>
<comment type="caution">
    <text evidence="4">The sequence shown here is derived from an EMBL/GenBank/DDBJ whole genome shotgun (WGS) entry which is preliminary data.</text>
</comment>
<dbReference type="InterPro" id="IPR020843">
    <property type="entry name" value="ER"/>
</dbReference>
<dbReference type="Proteomes" id="UP000182826">
    <property type="component" value="Unassembled WGS sequence"/>
</dbReference>
<gene>
    <name evidence="4" type="ORF">BKM63_21285</name>
</gene>
<keyword evidence="5" id="KW-1185">Reference proteome</keyword>
<dbReference type="Pfam" id="PF08240">
    <property type="entry name" value="ADH_N"/>
    <property type="match status" value="1"/>
</dbReference>
<dbReference type="PANTHER" id="PTHR48106:SF8">
    <property type="entry name" value="OS02G0805600 PROTEIN"/>
    <property type="match status" value="1"/>
</dbReference>
<dbReference type="InterPro" id="IPR014189">
    <property type="entry name" value="Quinone_OxRdtase_PIG3"/>
</dbReference>
<dbReference type="GO" id="GO:0016651">
    <property type="term" value="F:oxidoreductase activity, acting on NAD(P)H"/>
    <property type="evidence" value="ECO:0007669"/>
    <property type="project" value="TreeGrafter"/>
</dbReference>
<dbReference type="Gene3D" id="3.90.180.10">
    <property type="entry name" value="Medium-chain alcohol dehydrogenases, catalytic domain"/>
    <property type="match status" value="1"/>
</dbReference>
<sequence length="324" mass="35755">MKAITISKFGGPEVLLVTEVPDLIPSKNEVLIQVKASGLNRSDILQREGKYAAPDSTSNEIPGLEVSGIIVECGPEVTRWKKGDAVCALLPGGGYAEYVTVEEGQCLPIPKGLNFIEAASLPETVFTVWSNIFERGKLKPDETLLVHGGSSGIGITAIQIAHAFGSKVITTAGSEEKVKYCYELGATLCINYKTEDFEEILKGKGVDVILDMIAGTYFQKNLNILNEDGRLIHINAENGKDVELDIWQLMVKRITITGTTLRARDYKYKKRLAEEVCKNVWPLIENGKFKPVIYKTFSYRDVVSAHQCMEEGSHIGKIILDWDS</sequence>
<keyword evidence="1" id="KW-0521">NADP</keyword>
<dbReference type="OrthoDB" id="9787435at2"/>
<dbReference type="SUPFAM" id="SSF50129">
    <property type="entry name" value="GroES-like"/>
    <property type="match status" value="1"/>
</dbReference>
<protein>
    <submittedName>
        <fullName evidence="4">Zinc-binding dehydrogenase</fullName>
    </submittedName>
</protein>
<feature type="domain" description="Enoyl reductase (ER)" evidence="3">
    <location>
        <begin position="10"/>
        <end position="320"/>
    </location>
</feature>
<dbReference type="Gene3D" id="3.40.50.720">
    <property type="entry name" value="NAD(P)-binding Rossmann-like Domain"/>
    <property type="match status" value="1"/>
</dbReference>
<evidence type="ECO:0000256" key="2">
    <source>
        <dbReference type="ARBA" id="ARBA00023002"/>
    </source>
</evidence>
<evidence type="ECO:0000313" key="4">
    <source>
        <dbReference type="EMBL" id="OIV39940.1"/>
    </source>
</evidence>
<dbReference type="SUPFAM" id="SSF51735">
    <property type="entry name" value="NAD(P)-binding Rossmann-fold domains"/>
    <property type="match status" value="1"/>
</dbReference>
<dbReference type="InterPro" id="IPR013154">
    <property type="entry name" value="ADH-like_N"/>
</dbReference>
<evidence type="ECO:0000313" key="5">
    <source>
        <dbReference type="Proteomes" id="UP000182826"/>
    </source>
</evidence>
<dbReference type="SMART" id="SM00829">
    <property type="entry name" value="PKS_ER"/>
    <property type="match status" value="1"/>
</dbReference>
<dbReference type="InterPro" id="IPR011032">
    <property type="entry name" value="GroES-like_sf"/>
</dbReference>
<dbReference type="InterPro" id="IPR013149">
    <property type="entry name" value="ADH-like_C"/>
</dbReference>
<dbReference type="NCBIfam" id="TIGR02824">
    <property type="entry name" value="quinone_pig3"/>
    <property type="match status" value="1"/>
</dbReference>
<keyword evidence="2" id="KW-0560">Oxidoreductase</keyword>
<dbReference type="RefSeq" id="WP_071638614.1">
    <property type="nucleotide sequence ID" value="NZ_MLFK01000011.1"/>
</dbReference>
<dbReference type="CDD" id="cd05276">
    <property type="entry name" value="p53_inducible_oxidoreductase"/>
    <property type="match status" value="1"/>
</dbReference>
<dbReference type="InterPro" id="IPR036291">
    <property type="entry name" value="NAD(P)-bd_dom_sf"/>
</dbReference>
<evidence type="ECO:0000259" key="3">
    <source>
        <dbReference type="SMART" id="SM00829"/>
    </source>
</evidence>
<dbReference type="AlphaFoldDB" id="A0A1J7CEE6"/>
<dbReference type="EMBL" id="MLFK01000011">
    <property type="protein sequence ID" value="OIV39940.1"/>
    <property type="molecule type" value="Genomic_DNA"/>
</dbReference>
<dbReference type="PANTHER" id="PTHR48106">
    <property type="entry name" value="QUINONE OXIDOREDUCTASE PIG3-RELATED"/>
    <property type="match status" value="1"/>
</dbReference>
<organism evidence="4 5">
    <name type="scientific">Flavobacterium johnsoniae</name>
    <name type="common">Cytophaga johnsonae</name>
    <dbReference type="NCBI Taxonomy" id="986"/>
    <lineage>
        <taxon>Bacteria</taxon>
        <taxon>Pseudomonadati</taxon>
        <taxon>Bacteroidota</taxon>
        <taxon>Flavobacteriia</taxon>
        <taxon>Flavobacteriales</taxon>
        <taxon>Flavobacteriaceae</taxon>
        <taxon>Flavobacterium</taxon>
    </lineage>
</organism>
<accession>A0A1J7CEE6</accession>
<reference evidence="4 5" key="1">
    <citation type="submission" date="2016-10" db="EMBL/GenBank/DDBJ databases">
        <title>Draft Genome Sequence of Rhizobacteria Flavobacterium johnsoniae CI04.</title>
        <authorList>
            <person name="Bravo J.I."/>
            <person name="Lozano G.L."/>
            <person name="Handelsman J."/>
        </authorList>
    </citation>
    <scope>NUCLEOTIDE SEQUENCE [LARGE SCALE GENOMIC DNA]</scope>
    <source>
        <strain evidence="4 5">CI04</strain>
    </source>
</reference>
<evidence type="ECO:0000256" key="1">
    <source>
        <dbReference type="ARBA" id="ARBA00022857"/>
    </source>
</evidence>